<dbReference type="Proteomes" id="UP000019132">
    <property type="component" value="Unassembled WGS sequence"/>
</dbReference>
<keyword evidence="1" id="KW-1133">Transmembrane helix</keyword>
<dbReference type="GO" id="GO:0015035">
    <property type="term" value="F:protein-disulfide reductase activity"/>
    <property type="evidence" value="ECO:0007669"/>
    <property type="project" value="TreeGrafter"/>
</dbReference>
<reference evidence="4" key="2">
    <citation type="submission" date="2010-04" db="EMBL/GenBank/DDBJ databases">
        <authorList>
            <person name="Buell R."/>
            <person name="Hamilton J."/>
            <person name="Hostetler J."/>
        </authorList>
    </citation>
    <scope>NUCLEOTIDE SEQUENCE [LARGE SCALE GENOMIC DNA]</scope>
    <source>
        <strain evidence="4">DAOM:BR144</strain>
    </source>
</reference>
<reference evidence="3" key="3">
    <citation type="submission" date="2015-02" db="UniProtKB">
        <authorList>
            <consortium name="EnsemblProtists"/>
        </authorList>
    </citation>
    <scope>IDENTIFICATION</scope>
    <source>
        <strain evidence="3">DAOM BR144</strain>
    </source>
</reference>
<protein>
    <recommendedName>
        <fullName evidence="2">Thioredoxin domain-containing protein</fullName>
    </recommendedName>
</protein>
<sequence length="295" mass="33123">MAPRRKSATNTISGDALAAPAPRAHVASWRRFLAPYYVLNAVALLSYAVLRESFWNKRMEEREGFLNLPREQEIFLIAGGTFAVNYRKKATLDGVISLLFLYGKMAVLAATYYMDRTLFGWYFVCIAILFVVVGQPKYAGPSNIVVLNPASFERLVRRSSGDKAKKENESWLVYFHVDWSAHCVQHDPMIAELSLSYGSESLQFGKVDVNKHSDLAAEYNIAISSTSWQLPTMILFQNGEEVIRLPKFKDDGTVIKTILDKAGVAAVFHLEELKDGKKVSSFGPKTNDKAKKKKK</sequence>
<dbReference type="PANTHER" id="PTHR45663">
    <property type="entry name" value="GEO12009P1"/>
    <property type="match status" value="1"/>
</dbReference>
<dbReference type="VEuPathDB" id="FungiDB:PYU1_G005098"/>
<reference evidence="4" key="1">
    <citation type="journal article" date="2010" name="Genome Biol.">
        <title>Genome sequence of the necrotrophic plant pathogen Pythium ultimum reveals original pathogenicity mechanisms and effector repertoire.</title>
        <authorList>
            <person name="Levesque C.A."/>
            <person name="Brouwer H."/>
            <person name="Cano L."/>
            <person name="Hamilton J.P."/>
            <person name="Holt C."/>
            <person name="Huitema E."/>
            <person name="Raffaele S."/>
            <person name="Robideau G.P."/>
            <person name="Thines M."/>
            <person name="Win J."/>
            <person name="Zerillo M.M."/>
            <person name="Beakes G.W."/>
            <person name="Boore J.L."/>
            <person name="Busam D."/>
            <person name="Dumas B."/>
            <person name="Ferriera S."/>
            <person name="Fuerstenberg S.I."/>
            <person name="Gachon C.M."/>
            <person name="Gaulin E."/>
            <person name="Govers F."/>
            <person name="Grenville-Briggs L."/>
            <person name="Horner N."/>
            <person name="Hostetler J."/>
            <person name="Jiang R.H."/>
            <person name="Johnson J."/>
            <person name="Krajaejun T."/>
            <person name="Lin H."/>
            <person name="Meijer H.J."/>
            <person name="Moore B."/>
            <person name="Morris P."/>
            <person name="Phuntmart V."/>
            <person name="Puiu D."/>
            <person name="Shetty J."/>
            <person name="Stajich J.E."/>
            <person name="Tripathy S."/>
            <person name="Wawra S."/>
            <person name="van West P."/>
            <person name="Whitty B.R."/>
            <person name="Coutinho P.M."/>
            <person name="Henrissat B."/>
            <person name="Martin F."/>
            <person name="Thomas P.D."/>
            <person name="Tyler B.M."/>
            <person name="De Vries R.P."/>
            <person name="Kamoun S."/>
            <person name="Yandell M."/>
            <person name="Tisserat N."/>
            <person name="Buell C.R."/>
        </authorList>
    </citation>
    <scope>NUCLEOTIDE SEQUENCE</scope>
    <source>
        <strain evidence="4">DAOM:BR144</strain>
    </source>
</reference>
<keyword evidence="1" id="KW-0472">Membrane</keyword>
<dbReference type="HOGENOM" id="CLU_064868_1_1_1"/>
<keyword evidence="1" id="KW-0812">Transmembrane</keyword>
<evidence type="ECO:0000313" key="3">
    <source>
        <dbReference type="EnsemblProtists" id="PYU1_T005109"/>
    </source>
</evidence>
<evidence type="ECO:0000313" key="4">
    <source>
        <dbReference type="Proteomes" id="UP000019132"/>
    </source>
</evidence>
<proteinExistence type="predicted"/>
<organism evidence="3 4">
    <name type="scientific">Globisporangium ultimum (strain ATCC 200006 / CBS 805.95 / DAOM BR144)</name>
    <name type="common">Pythium ultimum</name>
    <dbReference type="NCBI Taxonomy" id="431595"/>
    <lineage>
        <taxon>Eukaryota</taxon>
        <taxon>Sar</taxon>
        <taxon>Stramenopiles</taxon>
        <taxon>Oomycota</taxon>
        <taxon>Peronosporomycetes</taxon>
        <taxon>Pythiales</taxon>
        <taxon>Pythiaceae</taxon>
        <taxon>Globisporangium</taxon>
    </lineage>
</organism>
<feature type="transmembrane region" description="Helical" evidence="1">
    <location>
        <begin position="119"/>
        <end position="135"/>
    </location>
</feature>
<dbReference type="AlphaFoldDB" id="K3WJG7"/>
<dbReference type="PANTHER" id="PTHR45663:SF11">
    <property type="entry name" value="GEO12009P1"/>
    <property type="match status" value="1"/>
</dbReference>
<dbReference type="InterPro" id="IPR013766">
    <property type="entry name" value="Thioredoxin_domain"/>
</dbReference>
<dbReference type="eggNOG" id="KOG0914">
    <property type="taxonomic scope" value="Eukaryota"/>
</dbReference>
<dbReference type="Gene3D" id="3.40.30.10">
    <property type="entry name" value="Glutaredoxin"/>
    <property type="match status" value="1"/>
</dbReference>
<keyword evidence="4" id="KW-1185">Reference proteome</keyword>
<dbReference type="OMA" id="VIMIRTR"/>
<dbReference type="EnsemblProtists" id="PYU1_T005109">
    <property type="protein sequence ID" value="PYU1_T005109"/>
    <property type="gene ID" value="PYU1_G005098"/>
</dbReference>
<dbReference type="InParanoid" id="K3WJG7"/>
<dbReference type="SUPFAM" id="SSF52833">
    <property type="entry name" value="Thioredoxin-like"/>
    <property type="match status" value="1"/>
</dbReference>
<evidence type="ECO:0000256" key="1">
    <source>
        <dbReference type="SAM" id="Phobius"/>
    </source>
</evidence>
<name>K3WJG7_GLOUD</name>
<dbReference type="GO" id="GO:0005737">
    <property type="term" value="C:cytoplasm"/>
    <property type="evidence" value="ECO:0007669"/>
    <property type="project" value="TreeGrafter"/>
</dbReference>
<feature type="transmembrane region" description="Helical" evidence="1">
    <location>
        <begin position="95"/>
        <end position="113"/>
    </location>
</feature>
<dbReference type="Pfam" id="PF00085">
    <property type="entry name" value="Thioredoxin"/>
    <property type="match status" value="1"/>
</dbReference>
<dbReference type="EMBL" id="GL376564">
    <property type="status" value="NOT_ANNOTATED_CDS"/>
    <property type="molecule type" value="Genomic_DNA"/>
</dbReference>
<dbReference type="PROSITE" id="PS51352">
    <property type="entry name" value="THIOREDOXIN_2"/>
    <property type="match status" value="1"/>
</dbReference>
<accession>K3WJG7</accession>
<evidence type="ECO:0000259" key="2">
    <source>
        <dbReference type="PROSITE" id="PS51352"/>
    </source>
</evidence>
<dbReference type="InterPro" id="IPR036249">
    <property type="entry name" value="Thioredoxin-like_sf"/>
</dbReference>
<feature type="domain" description="Thioredoxin" evidence="2">
    <location>
        <begin position="144"/>
        <end position="264"/>
    </location>
</feature>